<dbReference type="Proteomes" id="UP000256328">
    <property type="component" value="Unassembled WGS sequence"/>
</dbReference>
<feature type="transmembrane region" description="Helical" evidence="7">
    <location>
        <begin position="515"/>
        <end position="536"/>
    </location>
</feature>
<evidence type="ECO:0000256" key="1">
    <source>
        <dbReference type="ARBA" id="ARBA00004141"/>
    </source>
</evidence>
<dbReference type="OrthoDB" id="2018619at2759"/>
<dbReference type="Pfam" id="PF02133">
    <property type="entry name" value="Transp_cyt_pur"/>
    <property type="match status" value="2"/>
</dbReference>
<feature type="region of interest" description="Disordered" evidence="6">
    <location>
        <begin position="565"/>
        <end position="588"/>
    </location>
</feature>
<accession>A0A3D8SM47</accession>
<dbReference type="GO" id="GO:0015205">
    <property type="term" value="F:nucleobase transmembrane transporter activity"/>
    <property type="evidence" value="ECO:0007669"/>
    <property type="project" value="TreeGrafter"/>
</dbReference>
<feature type="transmembrane region" description="Helical" evidence="7">
    <location>
        <begin position="204"/>
        <end position="224"/>
    </location>
</feature>
<feature type="transmembrane region" description="Helical" evidence="7">
    <location>
        <begin position="121"/>
        <end position="145"/>
    </location>
</feature>
<gene>
    <name evidence="8" type="ORF">BP5796_03089</name>
</gene>
<dbReference type="InterPro" id="IPR001248">
    <property type="entry name" value="Pur-cyt_permease"/>
</dbReference>
<dbReference type="PANTHER" id="PTHR30618">
    <property type="entry name" value="NCS1 FAMILY PURINE/PYRIMIDINE TRANSPORTER"/>
    <property type="match status" value="1"/>
</dbReference>
<evidence type="ECO:0000256" key="2">
    <source>
        <dbReference type="ARBA" id="ARBA00008974"/>
    </source>
</evidence>
<evidence type="ECO:0000256" key="3">
    <source>
        <dbReference type="ARBA" id="ARBA00022692"/>
    </source>
</evidence>
<feature type="transmembrane region" description="Helical" evidence="7">
    <location>
        <begin position="482"/>
        <end position="503"/>
    </location>
</feature>
<feature type="transmembrane region" description="Helical" evidence="7">
    <location>
        <begin position="281"/>
        <end position="302"/>
    </location>
</feature>
<feature type="transmembrane region" description="Helical" evidence="7">
    <location>
        <begin position="83"/>
        <end position="100"/>
    </location>
</feature>
<dbReference type="GO" id="GO:0005886">
    <property type="term" value="C:plasma membrane"/>
    <property type="evidence" value="ECO:0007669"/>
    <property type="project" value="TreeGrafter"/>
</dbReference>
<feature type="transmembrane region" description="Helical" evidence="7">
    <location>
        <begin position="399"/>
        <end position="424"/>
    </location>
</feature>
<dbReference type="PANTHER" id="PTHR30618:SF15">
    <property type="entry name" value="NICOTINAMIDE RIBOSIDE TRANSPORTER 1-RELATED"/>
    <property type="match status" value="1"/>
</dbReference>
<keyword evidence="9" id="KW-1185">Reference proteome</keyword>
<proteinExistence type="inferred from homology"/>
<name>A0A3D8SM47_9HELO</name>
<evidence type="ECO:0000313" key="9">
    <source>
        <dbReference type="Proteomes" id="UP000256328"/>
    </source>
</evidence>
<evidence type="ECO:0000256" key="6">
    <source>
        <dbReference type="SAM" id="MobiDB-lite"/>
    </source>
</evidence>
<keyword evidence="3 7" id="KW-0812">Transmembrane</keyword>
<keyword evidence="5 7" id="KW-0472">Membrane</keyword>
<feature type="transmembrane region" description="Helical" evidence="7">
    <location>
        <begin position="436"/>
        <end position="454"/>
    </location>
</feature>
<comment type="similarity">
    <text evidence="2">Belongs to the purine-cytosine permease (2.A.39) family.</text>
</comment>
<reference evidence="8 9" key="1">
    <citation type="journal article" date="2018" name="IMA Fungus">
        <title>IMA Genome-F 9: Draft genome sequence of Annulohypoxylon stygium, Aspergillus mulundensis, Berkeleyomyces basicola (syn. Thielaviopsis basicola), Ceratocystis smalleyi, two Cercospora beticola strains, Coleophoma cylindrospora, Fusarium fracticaudum, Phialophora cf. hyalina, and Morchella septimelata.</title>
        <authorList>
            <person name="Wingfield B.D."/>
            <person name="Bills G.F."/>
            <person name="Dong Y."/>
            <person name="Huang W."/>
            <person name="Nel W.J."/>
            <person name="Swalarsk-Parry B.S."/>
            <person name="Vaghefi N."/>
            <person name="Wilken P.M."/>
            <person name="An Z."/>
            <person name="de Beer Z.W."/>
            <person name="De Vos L."/>
            <person name="Chen L."/>
            <person name="Duong T.A."/>
            <person name="Gao Y."/>
            <person name="Hammerbacher A."/>
            <person name="Kikkert J.R."/>
            <person name="Li Y."/>
            <person name="Li H."/>
            <person name="Li K."/>
            <person name="Li Q."/>
            <person name="Liu X."/>
            <person name="Ma X."/>
            <person name="Naidoo K."/>
            <person name="Pethybridge S.J."/>
            <person name="Sun J."/>
            <person name="Steenkamp E.T."/>
            <person name="van der Nest M.A."/>
            <person name="van Wyk S."/>
            <person name="Wingfield M.J."/>
            <person name="Xiong C."/>
            <person name="Yue Q."/>
            <person name="Zhang X."/>
        </authorList>
    </citation>
    <scope>NUCLEOTIDE SEQUENCE [LARGE SCALE GENOMIC DNA]</scope>
    <source>
        <strain evidence="8 9">BP5796</strain>
    </source>
</reference>
<feature type="transmembrane region" description="Helical" evidence="7">
    <location>
        <begin position="52"/>
        <end position="77"/>
    </location>
</feature>
<evidence type="ECO:0000256" key="7">
    <source>
        <dbReference type="SAM" id="Phobius"/>
    </source>
</evidence>
<dbReference type="EMBL" id="PDLN01000004">
    <property type="protein sequence ID" value="RDW87395.1"/>
    <property type="molecule type" value="Genomic_DNA"/>
</dbReference>
<keyword evidence="4 7" id="KW-1133">Transmembrane helix</keyword>
<feature type="compositionally biased region" description="Basic and acidic residues" evidence="6">
    <location>
        <begin position="566"/>
        <end position="581"/>
    </location>
</feature>
<evidence type="ECO:0000256" key="4">
    <source>
        <dbReference type="ARBA" id="ARBA00022989"/>
    </source>
</evidence>
<evidence type="ECO:0000256" key="5">
    <source>
        <dbReference type="ARBA" id="ARBA00023136"/>
    </source>
</evidence>
<feature type="transmembrane region" description="Helical" evidence="7">
    <location>
        <begin position="377"/>
        <end position="393"/>
    </location>
</feature>
<comment type="caution">
    <text evidence="8">The sequence shown here is derived from an EMBL/GenBank/DDBJ whole genome shotgun (WGS) entry which is preliminary data.</text>
</comment>
<evidence type="ECO:0000313" key="8">
    <source>
        <dbReference type="EMBL" id="RDW87395.1"/>
    </source>
</evidence>
<sequence>MGRAASGGPKWLEWAELPARKDVYTYAGTTRWGNHDLYPIPKKERTFGMLAYFAYWITTGVSVGTYTLGSSYIALGLNAGETLGAILGGCVISSFLGIFAGRPGMDYSLGYTMMNRVTFGLWGTTIPMTVVFLGGIVFSGIQAYYGGQAMTLILGAIFPTFHHMPNTLPASAAITTQNLIGFLLFTAIYLPTLWFVPPHQIRKGLYPSFIIICATFIGMLAWSLKANGGAGNLVSSSLHLTRTEKAFRLVQCMSSVGGTWGGAAERYSDWTRFERKRHTSMPGMVIALPVTVTLSALFGVLITTATSKMYGTVQWNPLLLLQAIQADTYTPASRAGTFFAGVGLLSSQIFVNLTQNTIPYGMDLAGLFPRYLSMKRASVMLVFLTIIAQPWRFLSQASIFVTILSVLSGKAIPLTSLTFIFHFIPFHQKANITFPATVYTSVTTSILIVDYFIIRKRLWRVPDLYVENGIYWYTNGWNLRCLAALVIGMVPALPGFFMTVINTNLSSPAVKIFQINYFVGASLGPISYLLICWIWPVPGTGQKELMSEGEGEAVVVVEGVAVSGEEEGKGKGAVVKEKAGSEEEIGLE</sequence>
<dbReference type="Gene3D" id="1.10.4160.10">
    <property type="entry name" value="Hydantoin permease"/>
    <property type="match status" value="1"/>
</dbReference>
<feature type="transmembrane region" description="Helical" evidence="7">
    <location>
        <begin position="179"/>
        <end position="197"/>
    </location>
</feature>
<dbReference type="AlphaFoldDB" id="A0A3D8SM47"/>
<organism evidence="8 9">
    <name type="scientific">Coleophoma crateriformis</name>
    <dbReference type="NCBI Taxonomy" id="565419"/>
    <lineage>
        <taxon>Eukaryota</taxon>
        <taxon>Fungi</taxon>
        <taxon>Dikarya</taxon>
        <taxon>Ascomycota</taxon>
        <taxon>Pezizomycotina</taxon>
        <taxon>Leotiomycetes</taxon>
        <taxon>Helotiales</taxon>
        <taxon>Dermateaceae</taxon>
        <taxon>Coleophoma</taxon>
    </lineage>
</organism>
<dbReference type="InterPro" id="IPR045225">
    <property type="entry name" value="Uracil/uridine/allantoin_perm"/>
</dbReference>
<comment type="subcellular location">
    <subcellularLocation>
        <location evidence="1">Membrane</location>
        <topology evidence="1">Multi-pass membrane protein</topology>
    </subcellularLocation>
</comment>
<protein>
    <submittedName>
        <fullName evidence="8">Uncharacterized protein</fullName>
    </submittedName>
</protein>